<evidence type="ECO:0000313" key="1">
    <source>
        <dbReference type="EMBL" id="GIY58965.1"/>
    </source>
</evidence>
<proteinExistence type="predicted"/>
<comment type="caution">
    <text evidence="1">The sequence shown here is derived from an EMBL/GenBank/DDBJ whole genome shotgun (WGS) entry which is preliminary data.</text>
</comment>
<dbReference type="EMBL" id="BPLQ01011574">
    <property type="protein sequence ID" value="GIY58965.1"/>
    <property type="molecule type" value="Genomic_DNA"/>
</dbReference>
<sequence>MLPYPIREAAPSNRENELAVHQRPLVVCNQSSGESPNFLNDHHCDEGVMSHDSLELNREMGFLLHRTQRIEDLHLAHLALDGPARNLRTTEKVYEYSSNSVQRRNATPWRFRIRRFLSRMQSKARSLFRL</sequence>
<protein>
    <submittedName>
        <fullName evidence="1">Uncharacterized protein</fullName>
    </submittedName>
</protein>
<name>A0AAV4UNH1_9ARAC</name>
<gene>
    <name evidence="1" type="ORF">CDAR_87441</name>
</gene>
<organism evidence="1 2">
    <name type="scientific">Caerostris darwini</name>
    <dbReference type="NCBI Taxonomy" id="1538125"/>
    <lineage>
        <taxon>Eukaryota</taxon>
        <taxon>Metazoa</taxon>
        <taxon>Ecdysozoa</taxon>
        <taxon>Arthropoda</taxon>
        <taxon>Chelicerata</taxon>
        <taxon>Arachnida</taxon>
        <taxon>Araneae</taxon>
        <taxon>Araneomorphae</taxon>
        <taxon>Entelegynae</taxon>
        <taxon>Araneoidea</taxon>
        <taxon>Araneidae</taxon>
        <taxon>Caerostris</taxon>
    </lineage>
</organism>
<evidence type="ECO:0000313" key="2">
    <source>
        <dbReference type="Proteomes" id="UP001054837"/>
    </source>
</evidence>
<reference evidence="1 2" key="1">
    <citation type="submission" date="2021-06" db="EMBL/GenBank/DDBJ databases">
        <title>Caerostris darwini draft genome.</title>
        <authorList>
            <person name="Kono N."/>
            <person name="Arakawa K."/>
        </authorList>
    </citation>
    <scope>NUCLEOTIDE SEQUENCE [LARGE SCALE GENOMIC DNA]</scope>
</reference>
<dbReference type="Proteomes" id="UP001054837">
    <property type="component" value="Unassembled WGS sequence"/>
</dbReference>
<keyword evidence="2" id="KW-1185">Reference proteome</keyword>
<accession>A0AAV4UNH1</accession>
<dbReference type="AlphaFoldDB" id="A0AAV4UNH1"/>